<gene>
    <name evidence="3" type="ORF">AMORRO_LOCUS18276</name>
</gene>
<feature type="non-terminal residue" evidence="3">
    <location>
        <position position="44"/>
    </location>
</feature>
<dbReference type="InterPro" id="IPR025687">
    <property type="entry name" value="Znf-C4pol"/>
</dbReference>
<evidence type="ECO:0000313" key="4">
    <source>
        <dbReference type="Proteomes" id="UP000789342"/>
    </source>
</evidence>
<sequence>RCQGSLHQDILCSSRDCPIWYMRKKAQKDVADATSILERFNRAW</sequence>
<evidence type="ECO:0000313" key="3">
    <source>
        <dbReference type="EMBL" id="CAG8792629.1"/>
    </source>
</evidence>
<keyword evidence="4" id="KW-1185">Reference proteome</keyword>
<proteinExistence type="predicted"/>
<dbReference type="AlphaFoldDB" id="A0A9N9JRI4"/>
<comment type="caution">
    <text evidence="3">The sequence shown here is derived from an EMBL/GenBank/DDBJ whole genome shotgun (WGS) entry which is preliminary data.</text>
</comment>
<dbReference type="Pfam" id="PF14260">
    <property type="entry name" value="zf-C4pol"/>
    <property type="match status" value="1"/>
</dbReference>
<dbReference type="Proteomes" id="UP000789342">
    <property type="component" value="Unassembled WGS sequence"/>
</dbReference>
<dbReference type="GO" id="GO:0003887">
    <property type="term" value="F:DNA-directed DNA polymerase activity"/>
    <property type="evidence" value="ECO:0007669"/>
    <property type="project" value="UniProtKB-EC"/>
</dbReference>
<evidence type="ECO:0000259" key="2">
    <source>
        <dbReference type="Pfam" id="PF14260"/>
    </source>
</evidence>
<dbReference type="OrthoDB" id="2414538at2759"/>
<feature type="domain" description="C4-type zinc-finger of DNA polymerase delta" evidence="2">
    <location>
        <begin position="1"/>
        <end position="23"/>
    </location>
</feature>
<organism evidence="3 4">
    <name type="scientific">Acaulospora morrowiae</name>
    <dbReference type="NCBI Taxonomy" id="94023"/>
    <lineage>
        <taxon>Eukaryota</taxon>
        <taxon>Fungi</taxon>
        <taxon>Fungi incertae sedis</taxon>
        <taxon>Mucoromycota</taxon>
        <taxon>Glomeromycotina</taxon>
        <taxon>Glomeromycetes</taxon>
        <taxon>Diversisporales</taxon>
        <taxon>Acaulosporaceae</taxon>
        <taxon>Acaulospora</taxon>
    </lineage>
</organism>
<protein>
    <submittedName>
        <fullName evidence="3">12092_t:CDS:1</fullName>
    </submittedName>
</protein>
<dbReference type="EMBL" id="CAJVPV010063159">
    <property type="protein sequence ID" value="CAG8792629.1"/>
    <property type="molecule type" value="Genomic_DNA"/>
</dbReference>
<evidence type="ECO:0000256" key="1">
    <source>
        <dbReference type="ARBA" id="ARBA00049244"/>
    </source>
</evidence>
<accession>A0A9N9JRI4</accession>
<name>A0A9N9JRI4_9GLOM</name>
<reference evidence="3" key="1">
    <citation type="submission" date="2021-06" db="EMBL/GenBank/DDBJ databases">
        <authorList>
            <person name="Kallberg Y."/>
            <person name="Tangrot J."/>
            <person name="Rosling A."/>
        </authorList>
    </citation>
    <scope>NUCLEOTIDE SEQUENCE</scope>
    <source>
        <strain evidence="3">CL551</strain>
    </source>
</reference>
<comment type="catalytic activity">
    <reaction evidence="1">
        <text>DNA(n) + a 2'-deoxyribonucleoside 5'-triphosphate = DNA(n+1) + diphosphate</text>
        <dbReference type="Rhea" id="RHEA:22508"/>
        <dbReference type="Rhea" id="RHEA-COMP:17339"/>
        <dbReference type="Rhea" id="RHEA-COMP:17340"/>
        <dbReference type="ChEBI" id="CHEBI:33019"/>
        <dbReference type="ChEBI" id="CHEBI:61560"/>
        <dbReference type="ChEBI" id="CHEBI:173112"/>
        <dbReference type="EC" id="2.7.7.7"/>
    </reaction>
</comment>